<name>A0A2W7I0T9_9FLAO</name>
<dbReference type="SUPFAM" id="SSF53756">
    <property type="entry name" value="UDP-Glycosyltransferase/glycogen phosphorylase"/>
    <property type="match status" value="1"/>
</dbReference>
<organism evidence="2 3">
    <name type="scientific">Mesonia algae</name>
    <dbReference type="NCBI Taxonomy" id="213248"/>
    <lineage>
        <taxon>Bacteria</taxon>
        <taxon>Pseudomonadati</taxon>
        <taxon>Bacteroidota</taxon>
        <taxon>Flavobacteriia</taxon>
        <taxon>Flavobacteriales</taxon>
        <taxon>Flavobacteriaceae</taxon>
        <taxon>Mesonia</taxon>
    </lineage>
</organism>
<evidence type="ECO:0000259" key="1">
    <source>
        <dbReference type="Pfam" id="PF13524"/>
    </source>
</evidence>
<dbReference type="Gene3D" id="3.40.50.2000">
    <property type="entry name" value="Glycogen Phosphorylase B"/>
    <property type="match status" value="1"/>
</dbReference>
<dbReference type="GO" id="GO:0016740">
    <property type="term" value="F:transferase activity"/>
    <property type="evidence" value="ECO:0007669"/>
    <property type="project" value="UniProtKB-KW"/>
</dbReference>
<dbReference type="AlphaFoldDB" id="A0A2W7I0T9"/>
<feature type="domain" description="Spore protein YkvP/CgeB glycosyl transferase-like" evidence="1">
    <location>
        <begin position="261"/>
        <end position="366"/>
    </location>
</feature>
<gene>
    <name evidence="2" type="ORF">LX95_02202</name>
</gene>
<dbReference type="Pfam" id="PF13524">
    <property type="entry name" value="Glyco_trans_1_2"/>
    <property type="match status" value="1"/>
</dbReference>
<evidence type="ECO:0000313" key="2">
    <source>
        <dbReference type="EMBL" id="PZW39062.1"/>
    </source>
</evidence>
<proteinExistence type="predicted"/>
<comment type="caution">
    <text evidence="2">The sequence shown here is derived from an EMBL/GenBank/DDBJ whole genome shotgun (WGS) entry which is preliminary data.</text>
</comment>
<accession>A0A2W7I0T9</accession>
<dbReference type="EMBL" id="QKYV01000006">
    <property type="protein sequence ID" value="PZW39062.1"/>
    <property type="molecule type" value="Genomic_DNA"/>
</dbReference>
<dbReference type="RefSeq" id="WP_111541491.1">
    <property type="nucleotide sequence ID" value="NZ_QKYV01000006.1"/>
</dbReference>
<reference evidence="2 3" key="1">
    <citation type="submission" date="2018-06" db="EMBL/GenBank/DDBJ databases">
        <title>Genomic Encyclopedia of Archaeal and Bacterial Type Strains, Phase II (KMG-II): from individual species to whole genera.</title>
        <authorList>
            <person name="Goeker M."/>
        </authorList>
    </citation>
    <scope>NUCLEOTIDE SEQUENCE [LARGE SCALE GENOMIC DNA]</scope>
    <source>
        <strain evidence="2 3">DSM 15361</strain>
    </source>
</reference>
<dbReference type="InterPro" id="IPR055259">
    <property type="entry name" value="YkvP/CgeB_Glyco_trans-like"/>
</dbReference>
<evidence type="ECO:0000313" key="3">
    <source>
        <dbReference type="Proteomes" id="UP000249542"/>
    </source>
</evidence>
<protein>
    <submittedName>
        <fullName evidence="2">Glycosyltransferase involved in cell wall biosynthesis</fullName>
    </submittedName>
</protein>
<sequence>MADYKIIIYTPQELNHSSYIQTGLYELEAEGFIEVHVELNTDKRLGRYFVEQGILQINSKSHPKTSFYKFMDLKSKKELLFATDLYDFADQFSKHALETCDYVFKRSYDSKFVDKLPKTLQSKIFPLGLCFGVRSKYQNTWLPFLLGILGSNLRIQTKLNRFLFQRWLKTYRSQKKHWNFIKTTRNLSRFKSFEPANKDIILFQTRCFKENQQDVIDIHQQRYHIIKLLRKEFPDKFKGGFIKSEFFLDKFKDAISNVPSDPESYLNVLKSAKIVIYTRGLANSPAWKMPEYLSQGKIIIAEPLTTELPVLLEHGKHLLYFHSDEELITNIKSVLSNSILGEKLSENARAYFETHISPEKNVKRILTLMNSNL</sequence>
<keyword evidence="3" id="KW-1185">Reference proteome</keyword>
<dbReference type="Proteomes" id="UP000249542">
    <property type="component" value="Unassembled WGS sequence"/>
</dbReference>
<keyword evidence="2" id="KW-0808">Transferase</keyword>